<gene>
    <name evidence="1" type="ORF">ACFOW8_28735</name>
</gene>
<dbReference type="RefSeq" id="WP_378554805.1">
    <property type="nucleotide sequence ID" value="NZ_JBHSBA010000016.1"/>
</dbReference>
<dbReference type="Proteomes" id="UP001595767">
    <property type="component" value="Unassembled WGS sequence"/>
</dbReference>
<evidence type="ECO:0000313" key="2">
    <source>
        <dbReference type="Proteomes" id="UP001595767"/>
    </source>
</evidence>
<accession>A0ABV8LE39</accession>
<keyword evidence="2" id="KW-1185">Reference proteome</keyword>
<sequence length="104" mass="11653">MDSWYQSALAMDEEIGWARAQQPVSEKRAPIAPQGYSLEVLTMIRQSELLKEIIRALPAVFGGKLPPPFPPEPRPQTAEQRFRDAIERIELTDAVNALLSGTHN</sequence>
<protein>
    <submittedName>
        <fullName evidence="1">Uncharacterized protein</fullName>
    </submittedName>
</protein>
<evidence type="ECO:0000313" key="1">
    <source>
        <dbReference type="EMBL" id="MFC4128923.1"/>
    </source>
</evidence>
<proteinExistence type="predicted"/>
<dbReference type="EMBL" id="JBHSBA010000016">
    <property type="protein sequence ID" value="MFC4128923.1"/>
    <property type="molecule type" value="Genomic_DNA"/>
</dbReference>
<comment type="caution">
    <text evidence="1">The sequence shown here is derived from an EMBL/GenBank/DDBJ whole genome shotgun (WGS) entry which is preliminary data.</text>
</comment>
<organism evidence="1 2">
    <name type="scientific">Nocardia rhizosphaerae</name>
    <dbReference type="NCBI Taxonomy" id="1691571"/>
    <lineage>
        <taxon>Bacteria</taxon>
        <taxon>Bacillati</taxon>
        <taxon>Actinomycetota</taxon>
        <taxon>Actinomycetes</taxon>
        <taxon>Mycobacteriales</taxon>
        <taxon>Nocardiaceae</taxon>
        <taxon>Nocardia</taxon>
    </lineage>
</organism>
<name>A0ABV8LE39_9NOCA</name>
<reference evidence="2" key="1">
    <citation type="journal article" date="2019" name="Int. J. Syst. Evol. Microbiol.">
        <title>The Global Catalogue of Microorganisms (GCM) 10K type strain sequencing project: providing services to taxonomists for standard genome sequencing and annotation.</title>
        <authorList>
            <consortium name="The Broad Institute Genomics Platform"/>
            <consortium name="The Broad Institute Genome Sequencing Center for Infectious Disease"/>
            <person name="Wu L."/>
            <person name="Ma J."/>
        </authorList>
    </citation>
    <scope>NUCLEOTIDE SEQUENCE [LARGE SCALE GENOMIC DNA]</scope>
    <source>
        <strain evidence="2">CGMCC 4.7204</strain>
    </source>
</reference>